<dbReference type="Proteomes" id="UP000594468">
    <property type="component" value="Chromosome"/>
</dbReference>
<dbReference type="Pfam" id="PF00106">
    <property type="entry name" value="adh_short"/>
    <property type="match status" value="1"/>
</dbReference>
<evidence type="ECO:0000313" key="4">
    <source>
        <dbReference type="Proteomes" id="UP000594468"/>
    </source>
</evidence>
<dbReference type="InterPro" id="IPR036291">
    <property type="entry name" value="NAD(P)-bd_dom_sf"/>
</dbReference>
<dbReference type="PROSITE" id="PS00061">
    <property type="entry name" value="ADH_SHORT"/>
    <property type="match status" value="1"/>
</dbReference>
<dbReference type="PRINTS" id="PR00081">
    <property type="entry name" value="GDHRDH"/>
</dbReference>
<dbReference type="GO" id="GO:0016491">
    <property type="term" value="F:oxidoreductase activity"/>
    <property type="evidence" value="ECO:0007669"/>
    <property type="project" value="UniProtKB-KW"/>
</dbReference>
<dbReference type="InterPro" id="IPR002347">
    <property type="entry name" value="SDR_fam"/>
</dbReference>
<dbReference type="InterPro" id="IPR020904">
    <property type="entry name" value="Sc_DH/Rdtase_CS"/>
</dbReference>
<evidence type="ECO:0000313" key="3">
    <source>
        <dbReference type="EMBL" id="QPC81939.1"/>
    </source>
</evidence>
<name>A0A7S8E7T9_9CHLR</name>
<evidence type="ECO:0000256" key="2">
    <source>
        <dbReference type="ARBA" id="ARBA00023002"/>
    </source>
</evidence>
<dbReference type="PANTHER" id="PTHR44196">
    <property type="entry name" value="DEHYDROGENASE/REDUCTASE SDR FAMILY MEMBER 7B"/>
    <property type="match status" value="1"/>
</dbReference>
<comment type="similarity">
    <text evidence="1">Belongs to the short-chain dehydrogenases/reductases (SDR) family.</text>
</comment>
<protein>
    <submittedName>
        <fullName evidence="3">SDR family NAD(P)-dependent oxidoreductase</fullName>
    </submittedName>
</protein>
<dbReference type="PANTHER" id="PTHR44196:SF1">
    <property type="entry name" value="DEHYDROGENASE_REDUCTASE SDR FAMILY MEMBER 7B"/>
    <property type="match status" value="1"/>
</dbReference>
<dbReference type="RefSeq" id="WP_195170009.1">
    <property type="nucleotide sequence ID" value="NZ_CP062983.1"/>
</dbReference>
<gene>
    <name evidence="3" type="ORF">G4Y79_19955</name>
</gene>
<dbReference type="CDD" id="cd05233">
    <property type="entry name" value="SDR_c"/>
    <property type="match status" value="1"/>
</dbReference>
<organism evidence="3 4">
    <name type="scientific">Phototrophicus methaneseepsis</name>
    <dbReference type="NCBI Taxonomy" id="2710758"/>
    <lineage>
        <taxon>Bacteria</taxon>
        <taxon>Bacillati</taxon>
        <taxon>Chloroflexota</taxon>
        <taxon>Candidatus Thermofontia</taxon>
        <taxon>Phototrophicales</taxon>
        <taxon>Phototrophicaceae</taxon>
        <taxon>Phototrophicus</taxon>
    </lineage>
</organism>
<keyword evidence="2" id="KW-0560">Oxidoreductase</keyword>
<reference evidence="3 4" key="1">
    <citation type="submission" date="2020-02" db="EMBL/GenBank/DDBJ databases">
        <authorList>
            <person name="Zheng R.K."/>
            <person name="Sun C.M."/>
        </authorList>
    </citation>
    <scope>NUCLEOTIDE SEQUENCE [LARGE SCALE GENOMIC DNA]</scope>
    <source>
        <strain evidence="4">rifampicinis</strain>
    </source>
</reference>
<evidence type="ECO:0000256" key="1">
    <source>
        <dbReference type="ARBA" id="ARBA00006484"/>
    </source>
</evidence>
<dbReference type="AlphaFoldDB" id="A0A7S8E7T9"/>
<proteinExistence type="inferred from homology"/>
<dbReference type="GO" id="GO:0016020">
    <property type="term" value="C:membrane"/>
    <property type="evidence" value="ECO:0007669"/>
    <property type="project" value="TreeGrafter"/>
</dbReference>
<dbReference type="EMBL" id="CP062983">
    <property type="protein sequence ID" value="QPC81939.1"/>
    <property type="molecule type" value="Genomic_DNA"/>
</dbReference>
<dbReference type="SUPFAM" id="SSF51735">
    <property type="entry name" value="NAD(P)-binding Rossmann-fold domains"/>
    <property type="match status" value="1"/>
</dbReference>
<dbReference type="KEGG" id="pmet:G4Y79_19955"/>
<sequence>MKIANKNIILTGAASGIGRALLDQLAAYPARILVVDVNIDALQAAVDAQANKPAQIRAFQANLMEQAGVDAVFEEALHWMGTVDLFIANAGFAYYEALAAADWSHIERIFQLNTFSPIYTAQRMRDLNEGRPYHMVIQASAMAKFNLPGYALYGATKSALDRFAEVYRYELPDHAHLTLVYPIATRTNFFKTANDGTPIPWPTQTPETVAKAMIRGIEQDQDQVYPSRFFRVGWIVAQVIPQLKTIYQRWQNVSFQRWINTPK</sequence>
<accession>A0A7S8E7T9</accession>
<dbReference type="Gene3D" id="3.40.50.720">
    <property type="entry name" value="NAD(P)-binding Rossmann-like Domain"/>
    <property type="match status" value="1"/>
</dbReference>
<keyword evidence="4" id="KW-1185">Reference proteome</keyword>